<dbReference type="EMBL" id="JAEPCM010000868">
    <property type="protein sequence ID" value="MCG7949262.1"/>
    <property type="molecule type" value="Genomic_DNA"/>
</dbReference>
<organism evidence="1 2">
    <name type="scientific">Candidatus Thiodiazotropha taylori</name>
    <dbReference type="NCBI Taxonomy" id="2792791"/>
    <lineage>
        <taxon>Bacteria</taxon>
        <taxon>Pseudomonadati</taxon>
        <taxon>Pseudomonadota</taxon>
        <taxon>Gammaproteobacteria</taxon>
        <taxon>Chromatiales</taxon>
        <taxon>Sedimenticolaceae</taxon>
        <taxon>Candidatus Thiodiazotropha</taxon>
    </lineage>
</organism>
<proteinExistence type="predicted"/>
<comment type="caution">
    <text evidence="1">The sequence shown here is derived from an EMBL/GenBank/DDBJ whole genome shotgun (WGS) entry which is preliminary data.</text>
</comment>
<dbReference type="Proteomes" id="UP000886667">
    <property type="component" value="Unassembled WGS sequence"/>
</dbReference>
<name>A0A9E4T9U4_9GAMM</name>
<gene>
    <name evidence="1" type="ORF">JAZ07_23240</name>
</gene>
<feature type="non-terminal residue" evidence="1">
    <location>
        <position position="1"/>
    </location>
</feature>
<evidence type="ECO:0000313" key="2">
    <source>
        <dbReference type="Proteomes" id="UP000886667"/>
    </source>
</evidence>
<reference evidence="1" key="1">
    <citation type="journal article" date="2021" name="Proc. Natl. Acad. Sci. U.S.A.">
        <title>Global biogeography of chemosynthetic symbionts reveals both localized and globally distributed symbiont groups. .</title>
        <authorList>
            <person name="Osvatic J.T."/>
            <person name="Wilkins L.G.E."/>
            <person name="Leibrecht L."/>
            <person name="Leray M."/>
            <person name="Zauner S."/>
            <person name="Polzin J."/>
            <person name="Camacho Y."/>
            <person name="Gros O."/>
            <person name="van Gils J.A."/>
            <person name="Eisen J.A."/>
            <person name="Petersen J.M."/>
            <person name="Yuen B."/>
        </authorList>
    </citation>
    <scope>NUCLEOTIDE SEQUENCE</scope>
    <source>
        <strain evidence="1">MAGclacostrist064TRANS</strain>
    </source>
</reference>
<dbReference type="AlphaFoldDB" id="A0A9E4T9U4"/>
<evidence type="ECO:0000313" key="1">
    <source>
        <dbReference type="EMBL" id="MCG7949262.1"/>
    </source>
</evidence>
<accession>A0A9E4T9U4</accession>
<protein>
    <submittedName>
        <fullName evidence="1">Uncharacterized protein</fullName>
    </submittedName>
</protein>
<sequence>AHISGKQSALSPLQVDFPSLDNIPYYFSWSLFRSDLSLISWGTKKPNKTTTKNTTTTTGEYQCPR</sequence>